<dbReference type="EMBL" id="JADIMV010000013">
    <property type="protein sequence ID" value="MBO8439133.1"/>
    <property type="molecule type" value="Genomic_DNA"/>
</dbReference>
<proteinExistence type="predicted"/>
<protein>
    <submittedName>
        <fullName evidence="2">Fimbrillin family protein</fullName>
    </submittedName>
</protein>
<name>A0A940DIH0_9BACT</name>
<comment type="caution">
    <text evidence="2">The sequence shown here is derived from an EMBL/GenBank/DDBJ whole genome shotgun (WGS) entry which is preliminary data.</text>
</comment>
<keyword evidence="1" id="KW-0732">Signal</keyword>
<dbReference type="AlphaFoldDB" id="A0A940DIH0"/>
<organism evidence="2 3">
    <name type="scientific">Candidatus Aphodosoma intestinipullorum</name>
    <dbReference type="NCBI Taxonomy" id="2840674"/>
    <lineage>
        <taxon>Bacteria</taxon>
        <taxon>Pseudomonadati</taxon>
        <taxon>Bacteroidota</taxon>
        <taxon>Bacteroidia</taxon>
        <taxon>Bacteroidales</taxon>
        <taxon>Candidatus Aphodosoma</taxon>
    </lineage>
</organism>
<evidence type="ECO:0000313" key="3">
    <source>
        <dbReference type="Proteomes" id="UP000712007"/>
    </source>
</evidence>
<dbReference type="PROSITE" id="PS51257">
    <property type="entry name" value="PROKAR_LIPOPROTEIN"/>
    <property type="match status" value="1"/>
</dbReference>
<evidence type="ECO:0000256" key="1">
    <source>
        <dbReference type="SAM" id="SignalP"/>
    </source>
</evidence>
<accession>A0A940DIH0</accession>
<reference evidence="2" key="2">
    <citation type="journal article" date="2021" name="PeerJ">
        <title>Extensive microbial diversity within the chicken gut microbiome revealed by metagenomics and culture.</title>
        <authorList>
            <person name="Gilroy R."/>
            <person name="Ravi A."/>
            <person name="Getino M."/>
            <person name="Pursley I."/>
            <person name="Horton D.L."/>
            <person name="Alikhan N.F."/>
            <person name="Baker D."/>
            <person name="Gharbi K."/>
            <person name="Hall N."/>
            <person name="Watson M."/>
            <person name="Adriaenssens E.M."/>
            <person name="Foster-Nyarko E."/>
            <person name="Jarju S."/>
            <person name="Secka A."/>
            <person name="Antonio M."/>
            <person name="Oren A."/>
            <person name="Chaudhuri R.R."/>
            <person name="La Ragione R."/>
            <person name="Hildebrand F."/>
            <person name="Pallen M.J."/>
        </authorList>
    </citation>
    <scope>NUCLEOTIDE SEQUENCE</scope>
    <source>
        <strain evidence="2">3924</strain>
    </source>
</reference>
<sequence length="372" mass="40382">MKKVFLPLMAAALLISCNNQTNEVVPTGDEIMLSSAQKLITKTPYLNENTTPGTGTELFALVPICLSTSDYTSIYKNEITKDGGDFMNFVDGNATSFCDASKTKAPKYYPRGESQDMKLFGLYPVHITADADDFWRLTATGATATITGCEDVMVAKEVTTSKETAETTPAQTLAFNHMLTQLKVKVAATDETAVESWEGIKKLELIAVGSGTEKPKTGITATASTGAVAFTGDGEELPFFEWTSVGFTDDKIVETSNEIALEGLITDYTKKDDFDDTKTYNAPYILCQPTTAVKDHATPEYKIRLTPKYGEPKEVAVDLMDETSTATSEVAFEGETAGHAFTITLIFDVDEIMAKATVSKWIEGGNTIIEIE</sequence>
<dbReference type="CDD" id="cd13120">
    <property type="entry name" value="BF2867_like_N"/>
    <property type="match status" value="1"/>
</dbReference>
<feature type="chain" id="PRO_5037804259" evidence="1">
    <location>
        <begin position="22"/>
        <end position="372"/>
    </location>
</feature>
<gene>
    <name evidence="2" type="ORF">IAC51_00605</name>
</gene>
<dbReference type="Proteomes" id="UP000712007">
    <property type="component" value="Unassembled WGS sequence"/>
</dbReference>
<reference evidence="2" key="1">
    <citation type="submission" date="2020-10" db="EMBL/GenBank/DDBJ databases">
        <authorList>
            <person name="Gilroy R."/>
        </authorList>
    </citation>
    <scope>NUCLEOTIDE SEQUENCE</scope>
    <source>
        <strain evidence="2">3924</strain>
    </source>
</reference>
<evidence type="ECO:0000313" key="2">
    <source>
        <dbReference type="EMBL" id="MBO8439133.1"/>
    </source>
</evidence>
<feature type="signal peptide" evidence="1">
    <location>
        <begin position="1"/>
        <end position="21"/>
    </location>
</feature>